<evidence type="ECO:0000313" key="9">
    <source>
        <dbReference type="Proteomes" id="UP000799324"/>
    </source>
</evidence>
<evidence type="ECO:0000256" key="6">
    <source>
        <dbReference type="SAM" id="MobiDB-lite"/>
    </source>
</evidence>
<evidence type="ECO:0000256" key="1">
    <source>
        <dbReference type="ARBA" id="ARBA00022723"/>
    </source>
</evidence>
<evidence type="ECO:0000259" key="7">
    <source>
        <dbReference type="Pfam" id="PF04082"/>
    </source>
</evidence>
<dbReference type="GO" id="GO:0008270">
    <property type="term" value="F:zinc ion binding"/>
    <property type="evidence" value="ECO:0007669"/>
    <property type="project" value="InterPro"/>
</dbReference>
<dbReference type="GO" id="GO:0006351">
    <property type="term" value="P:DNA-templated transcription"/>
    <property type="evidence" value="ECO:0007669"/>
    <property type="project" value="InterPro"/>
</dbReference>
<keyword evidence="1" id="KW-0479">Metal-binding</keyword>
<keyword evidence="3" id="KW-0805">Transcription regulation</keyword>
<dbReference type="Proteomes" id="UP000799324">
    <property type="component" value="Unassembled WGS sequence"/>
</dbReference>
<dbReference type="Pfam" id="PF04082">
    <property type="entry name" value="Fungal_trans"/>
    <property type="match status" value="1"/>
</dbReference>
<organism evidence="8 9">
    <name type="scientific">Lophiostoma macrostomum CBS 122681</name>
    <dbReference type="NCBI Taxonomy" id="1314788"/>
    <lineage>
        <taxon>Eukaryota</taxon>
        <taxon>Fungi</taxon>
        <taxon>Dikarya</taxon>
        <taxon>Ascomycota</taxon>
        <taxon>Pezizomycotina</taxon>
        <taxon>Dothideomycetes</taxon>
        <taxon>Pleosporomycetidae</taxon>
        <taxon>Pleosporales</taxon>
        <taxon>Lophiostomataceae</taxon>
        <taxon>Lophiostoma</taxon>
    </lineage>
</organism>
<feature type="domain" description="Xylanolytic transcriptional activator regulatory" evidence="7">
    <location>
        <begin position="266"/>
        <end position="452"/>
    </location>
</feature>
<name>A0A6A6SQE7_9PLEO</name>
<proteinExistence type="predicted"/>
<dbReference type="InterPro" id="IPR007219">
    <property type="entry name" value="XnlR_reg_dom"/>
</dbReference>
<feature type="compositionally biased region" description="Low complexity" evidence="6">
    <location>
        <begin position="21"/>
        <end position="30"/>
    </location>
</feature>
<accession>A0A6A6SQE7</accession>
<keyword evidence="2" id="KW-0862">Zinc</keyword>
<dbReference type="OrthoDB" id="40579at2759"/>
<evidence type="ECO:0000256" key="4">
    <source>
        <dbReference type="ARBA" id="ARBA00023163"/>
    </source>
</evidence>
<dbReference type="EMBL" id="MU004541">
    <property type="protein sequence ID" value="KAF2648384.1"/>
    <property type="molecule type" value="Genomic_DNA"/>
</dbReference>
<feature type="compositionally biased region" description="Pro residues" evidence="6">
    <location>
        <begin position="31"/>
        <end position="45"/>
    </location>
</feature>
<evidence type="ECO:0000256" key="3">
    <source>
        <dbReference type="ARBA" id="ARBA00023015"/>
    </source>
</evidence>
<dbReference type="PANTHER" id="PTHR47660:SF2">
    <property type="entry name" value="TRANSCRIPTION FACTOR WITH C2H2 AND ZN(2)-CYS(6) DNA BINDING DOMAIN (EUROFUNG)"/>
    <property type="match status" value="1"/>
</dbReference>
<reference evidence="8" key="1">
    <citation type="journal article" date="2020" name="Stud. Mycol.">
        <title>101 Dothideomycetes genomes: a test case for predicting lifestyles and emergence of pathogens.</title>
        <authorList>
            <person name="Haridas S."/>
            <person name="Albert R."/>
            <person name="Binder M."/>
            <person name="Bloem J."/>
            <person name="Labutti K."/>
            <person name="Salamov A."/>
            <person name="Andreopoulos B."/>
            <person name="Baker S."/>
            <person name="Barry K."/>
            <person name="Bills G."/>
            <person name="Bluhm B."/>
            <person name="Cannon C."/>
            <person name="Castanera R."/>
            <person name="Culley D."/>
            <person name="Daum C."/>
            <person name="Ezra D."/>
            <person name="Gonzalez J."/>
            <person name="Henrissat B."/>
            <person name="Kuo A."/>
            <person name="Liang C."/>
            <person name="Lipzen A."/>
            <person name="Lutzoni F."/>
            <person name="Magnuson J."/>
            <person name="Mondo S."/>
            <person name="Nolan M."/>
            <person name="Ohm R."/>
            <person name="Pangilinan J."/>
            <person name="Park H.-J."/>
            <person name="Ramirez L."/>
            <person name="Alfaro M."/>
            <person name="Sun H."/>
            <person name="Tritt A."/>
            <person name="Yoshinaga Y."/>
            <person name="Zwiers L.-H."/>
            <person name="Turgeon B."/>
            <person name="Goodwin S."/>
            <person name="Spatafora J."/>
            <person name="Crous P."/>
            <person name="Grigoriev I."/>
        </authorList>
    </citation>
    <scope>NUCLEOTIDE SEQUENCE</scope>
    <source>
        <strain evidence="8">CBS 122681</strain>
    </source>
</reference>
<evidence type="ECO:0000256" key="5">
    <source>
        <dbReference type="ARBA" id="ARBA00023242"/>
    </source>
</evidence>
<dbReference type="AlphaFoldDB" id="A0A6A6SQE7"/>
<evidence type="ECO:0000256" key="2">
    <source>
        <dbReference type="ARBA" id="ARBA00022833"/>
    </source>
</evidence>
<feature type="region of interest" description="Disordered" evidence="6">
    <location>
        <begin position="1"/>
        <end position="74"/>
    </location>
</feature>
<evidence type="ECO:0000313" key="8">
    <source>
        <dbReference type="EMBL" id="KAF2648384.1"/>
    </source>
</evidence>
<dbReference type="PANTHER" id="PTHR47660">
    <property type="entry name" value="TRANSCRIPTION FACTOR WITH C2H2 AND ZN(2)-CYS(6) DNA BINDING DOMAIN (EUROFUNG)-RELATED-RELATED"/>
    <property type="match status" value="1"/>
</dbReference>
<keyword evidence="4" id="KW-0804">Transcription</keyword>
<sequence length="745" mass="82634">MLEPEHVETPSEEPTQTPVESSTAPQSLSTAPPPPPTLLLPPPFPRGDAEHAQTAQSGEHDQDNINRRGLPPMQVDRPAYMMDYVAPYEFASGTLTPTGLAAWRGEIDLDFSAIDLSFLSTYNTQVPFEFENPIGQVPFPGGNLSNQAYARQNDDSTPNSAQGLIHQTLWRFVPVPGNHAYAEQGNLSLPSQDLIVGTPESFADVSRRATSERLDAVARDRVLAILLSQVQSHILPALSAFPSTMLLDKLIQFFLAGPLPTARTWIHTATFRPNKARPELLLAMAAAGAVLTPDRSLRKLGFAMQEVVRNHIPTIFEADNTLVRDLEMVQAFMLQLEIGLWSASSRKIEISESFQTPLLTMLRRGSRFRRSNYPVVAFGPENEGSSLEKKWLAWVGQESFKRIVYHILGHNAEASISLRTNPGISYSELDLPLPVPYEVWSAASAADWKVKYQTMLGSCASRIPSLTECVASPDLLRAFSTAVDLKFSCSSFLYAIWGMVWEYRKLARLLKARPTTTKDNPWDNSLALMTRYQELLKVLDYYRLTYANESTLLLELILLHLHMSLEEIQLFCGLDEVEDDCRAQDSIGEWVDGKMSRLAVWHAGQVVRAARQLPALHLRDFYAITIFHASLTFWAYGFAVRSHPQGGKAPAVDSTHLLASQQQTICVDGEETALTYRYISLNVGTPALRSESAPTPLSNAEAVMGIMIEVMKRGDGDAASSSSPLVENLLNIMGQLKDTGMFKMI</sequence>
<keyword evidence="5" id="KW-0539">Nucleus</keyword>
<gene>
    <name evidence="8" type="ORF">K491DRAFT_772062</name>
</gene>
<keyword evidence="9" id="KW-1185">Reference proteome</keyword>
<protein>
    <recommendedName>
        <fullName evidence="7">Xylanolytic transcriptional activator regulatory domain-containing protein</fullName>
    </recommendedName>
</protein>
<dbReference type="GO" id="GO:0003677">
    <property type="term" value="F:DNA binding"/>
    <property type="evidence" value="ECO:0007669"/>
    <property type="project" value="InterPro"/>
</dbReference>